<sequence length="100" mass="10819">MIVSHFSAGKTRRRRRKEGEEEEEEEEEEDRLRLSDLSAKGAARSSTPPLLPQLGRCRATGRPHAARPRGARRASAPAGRVLPQAASGILRGCPPRGGAL</sequence>
<protein>
    <submittedName>
        <fullName evidence="2">Uncharacterized protein</fullName>
    </submittedName>
</protein>
<proteinExistence type="predicted"/>
<evidence type="ECO:0000313" key="3">
    <source>
        <dbReference type="Proteomes" id="UP001189429"/>
    </source>
</evidence>
<feature type="compositionally biased region" description="Acidic residues" evidence="1">
    <location>
        <begin position="20"/>
        <end position="29"/>
    </location>
</feature>
<feature type="region of interest" description="Disordered" evidence="1">
    <location>
        <begin position="1"/>
        <end position="100"/>
    </location>
</feature>
<evidence type="ECO:0000256" key="1">
    <source>
        <dbReference type="SAM" id="MobiDB-lite"/>
    </source>
</evidence>
<reference evidence="2" key="1">
    <citation type="submission" date="2023-10" db="EMBL/GenBank/DDBJ databases">
        <authorList>
            <person name="Chen Y."/>
            <person name="Shah S."/>
            <person name="Dougan E. K."/>
            <person name="Thang M."/>
            <person name="Chan C."/>
        </authorList>
    </citation>
    <scope>NUCLEOTIDE SEQUENCE [LARGE SCALE GENOMIC DNA]</scope>
</reference>
<name>A0ABN9WKS1_9DINO</name>
<keyword evidence="3" id="KW-1185">Reference proteome</keyword>
<gene>
    <name evidence="2" type="ORF">PCOR1329_LOCUS68304</name>
</gene>
<dbReference type="Proteomes" id="UP001189429">
    <property type="component" value="Unassembled WGS sequence"/>
</dbReference>
<accession>A0ABN9WKS1</accession>
<organism evidence="2 3">
    <name type="scientific">Prorocentrum cordatum</name>
    <dbReference type="NCBI Taxonomy" id="2364126"/>
    <lineage>
        <taxon>Eukaryota</taxon>
        <taxon>Sar</taxon>
        <taxon>Alveolata</taxon>
        <taxon>Dinophyceae</taxon>
        <taxon>Prorocentrales</taxon>
        <taxon>Prorocentraceae</taxon>
        <taxon>Prorocentrum</taxon>
    </lineage>
</organism>
<evidence type="ECO:0000313" key="2">
    <source>
        <dbReference type="EMBL" id="CAK0887171.1"/>
    </source>
</evidence>
<comment type="caution">
    <text evidence="2">The sequence shown here is derived from an EMBL/GenBank/DDBJ whole genome shotgun (WGS) entry which is preliminary data.</text>
</comment>
<dbReference type="EMBL" id="CAUYUJ010018903">
    <property type="protein sequence ID" value="CAK0887171.1"/>
    <property type="molecule type" value="Genomic_DNA"/>
</dbReference>
<feature type="compositionally biased region" description="Basic residues" evidence="1">
    <location>
        <begin position="59"/>
        <end position="72"/>
    </location>
</feature>